<evidence type="ECO:0000256" key="1">
    <source>
        <dbReference type="ARBA" id="ARBA00010617"/>
    </source>
</evidence>
<dbReference type="InterPro" id="IPR036396">
    <property type="entry name" value="Cyt_P450_sf"/>
</dbReference>
<dbReference type="Pfam" id="PF00067">
    <property type="entry name" value="p450"/>
    <property type="match status" value="1"/>
</dbReference>
<evidence type="ECO:0008006" key="10">
    <source>
        <dbReference type="Google" id="ProtNLM"/>
    </source>
</evidence>
<dbReference type="GO" id="GO:0005506">
    <property type="term" value="F:iron ion binding"/>
    <property type="evidence" value="ECO:0007669"/>
    <property type="project" value="InterPro"/>
</dbReference>
<evidence type="ECO:0000256" key="7">
    <source>
        <dbReference type="SAM" id="Phobius"/>
    </source>
</evidence>
<dbReference type="PRINTS" id="PR00463">
    <property type="entry name" value="EP450I"/>
</dbReference>
<reference evidence="8" key="1">
    <citation type="submission" date="2022-04" db="EMBL/GenBank/DDBJ databases">
        <title>A functionally conserved STORR gene fusion in Papaver species that diverged 16.8 million years ago.</title>
        <authorList>
            <person name="Catania T."/>
        </authorList>
    </citation>
    <scope>NUCLEOTIDE SEQUENCE</scope>
    <source>
        <strain evidence="8">S-188037</strain>
    </source>
</reference>
<dbReference type="AlphaFoldDB" id="A0AAD4XL18"/>
<dbReference type="InterPro" id="IPR017972">
    <property type="entry name" value="Cyt_P450_CS"/>
</dbReference>
<organism evidence="8 9">
    <name type="scientific">Papaver atlanticum</name>
    <dbReference type="NCBI Taxonomy" id="357466"/>
    <lineage>
        <taxon>Eukaryota</taxon>
        <taxon>Viridiplantae</taxon>
        <taxon>Streptophyta</taxon>
        <taxon>Embryophyta</taxon>
        <taxon>Tracheophyta</taxon>
        <taxon>Spermatophyta</taxon>
        <taxon>Magnoliopsida</taxon>
        <taxon>Ranunculales</taxon>
        <taxon>Papaveraceae</taxon>
        <taxon>Papaveroideae</taxon>
        <taxon>Papaver</taxon>
    </lineage>
</organism>
<evidence type="ECO:0000313" key="8">
    <source>
        <dbReference type="EMBL" id="KAI3920024.1"/>
    </source>
</evidence>
<keyword evidence="9" id="KW-1185">Reference proteome</keyword>
<dbReference type="CDD" id="cd11064">
    <property type="entry name" value="CYP86A"/>
    <property type="match status" value="1"/>
</dbReference>
<evidence type="ECO:0000313" key="9">
    <source>
        <dbReference type="Proteomes" id="UP001202328"/>
    </source>
</evidence>
<comment type="cofactor">
    <cofactor evidence="5">
        <name>heme</name>
        <dbReference type="ChEBI" id="CHEBI:30413"/>
    </cofactor>
</comment>
<dbReference type="PRINTS" id="PR00385">
    <property type="entry name" value="P450"/>
</dbReference>
<comment type="similarity">
    <text evidence="1 6">Belongs to the cytochrome P450 family.</text>
</comment>
<keyword evidence="2 5" id="KW-0479">Metal-binding</keyword>
<dbReference type="SUPFAM" id="SSF48264">
    <property type="entry name" value="Cytochrome P450"/>
    <property type="match status" value="1"/>
</dbReference>
<keyword evidence="6" id="KW-0503">Monooxygenase</keyword>
<evidence type="ECO:0000256" key="6">
    <source>
        <dbReference type="RuleBase" id="RU000461"/>
    </source>
</evidence>
<accession>A0AAD4XL18</accession>
<keyword evidence="7" id="KW-1133">Transmembrane helix</keyword>
<dbReference type="Gene3D" id="1.10.630.10">
    <property type="entry name" value="Cytochrome P450"/>
    <property type="match status" value="1"/>
</dbReference>
<dbReference type="GO" id="GO:0006629">
    <property type="term" value="P:lipid metabolic process"/>
    <property type="evidence" value="ECO:0007669"/>
    <property type="project" value="UniProtKB-ARBA"/>
</dbReference>
<dbReference type="GO" id="GO:0020037">
    <property type="term" value="F:heme binding"/>
    <property type="evidence" value="ECO:0007669"/>
    <property type="project" value="InterPro"/>
</dbReference>
<keyword evidence="7" id="KW-0472">Membrane</keyword>
<dbReference type="GO" id="GO:0016705">
    <property type="term" value="F:oxidoreductase activity, acting on paired donors, with incorporation or reduction of molecular oxygen"/>
    <property type="evidence" value="ECO:0007669"/>
    <property type="project" value="InterPro"/>
</dbReference>
<feature type="transmembrane region" description="Helical" evidence="7">
    <location>
        <begin position="23"/>
        <end position="41"/>
    </location>
</feature>
<keyword evidence="7" id="KW-0812">Transmembrane</keyword>
<keyword evidence="3 6" id="KW-0560">Oxidoreductase</keyword>
<proteinExistence type="inferred from homology"/>
<comment type="caution">
    <text evidence="8">The sequence shown here is derived from an EMBL/GenBank/DDBJ whole genome shotgun (WGS) entry which is preliminary data.</text>
</comment>
<sequence>MDFHSIKISPLENYYHSEKFPELHYLLVLFFCLILSIRWYFKSCKNQLMIRWPIIGQLPSLMFNAHRIHDWTVDISKASGGTIVEKGSFFARVKIVYTCDPRNVKYILSTNVSNFHRGAEYKEAFDILGEGLLNADSHFWMAQRRVARTTFNSKTVRDIIAHKGREVVQDSLLNLLSLCAKESLLLDLHDTFLRYSFDTSINIIFGKNPKHLSTSFPTNEFAKAMDDATEALFYRHVVPSSWWKLSRRLKIGSNERKLKTAWDIIDRDIAEYIKVKREEMVANGTNGGENDLLQVYMSIKDGEKDEMLLSKMCSDKFFRDTAFTFLIAGRDTTASTLSWFFWVISKNPSVEVKILEELKLIISKKNTKGGENGFVREVEKHPLVFDADDQADMVYLHAALCETLRLYPAVPLIRKGSISDDVFPDGTVVNAGMMVLISYYAMGRMEWVWGKDCLEFKPERWIGKDGKLNPETMTKLLSFSSGPRTCIGKDMAFVLMKLAVSAIIYNFHFEVVEGQNVIPTPSIALKMKNELMVRVKERIHL</sequence>
<dbReference type="InterPro" id="IPR001128">
    <property type="entry name" value="Cyt_P450"/>
</dbReference>
<name>A0AAD4XL18_9MAGN</name>
<evidence type="ECO:0000256" key="4">
    <source>
        <dbReference type="ARBA" id="ARBA00023004"/>
    </source>
</evidence>
<feature type="binding site" description="axial binding residue" evidence="5">
    <location>
        <position position="486"/>
    </location>
    <ligand>
        <name>heme</name>
        <dbReference type="ChEBI" id="CHEBI:30413"/>
    </ligand>
    <ligandPart>
        <name>Fe</name>
        <dbReference type="ChEBI" id="CHEBI:18248"/>
    </ligandPart>
</feature>
<keyword evidence="4 5" id="KW-0408">Iron</keyword>
<gene>
    <name evidence="8" type="ORF">MKW98_001280</name>
</gene>
<dbReference type="GO" id="GO:0033075">
    <property type="term" value="P:isoquinoline alkaloid biosynthetic process"/>
    <property type="evidence" value="ECO:0007669"/>
    <property type="project" value="UniProtKB-ARBA"/>
</dbReference>
<dbReference type="Proteomes" id="UP001202328">
    <property type="component" value="Unassembled WGS sequence"/>
</dbReference>
<evidence type="ECO:0000256" key="2">
    <source>
        <dbReference type="ARBA" id="ARBA00022723"/>
    </source>
</evidence>
<keyword evidence="5 6" id="KW-0349">Heme</keyword>
<dbReference type="GO" id="GO:0004497">
    <property type="term" value="F:monooxygenase activity"/>
    <property type="evidence" value="ECO:0007669"/>
    <property type="project" value="UniProtKB-KW"/>
</dbReference>
<dbReference type="InterPro" id="IPR002401">
    <property type="entry name" value="Cyt_P450_E_grp-I"/>
</dbReference>
<dbReference type="PROSITE" id="PS00086">
    <property type="entry name" value="CYTOCHROME_P450"/>
    <property type="match status" value="1"/>
</dbReference>
<dbReference type="PANTHER" id="PTHR24296">
    <property type="entry name" value="CYTOCHROME P450"/>
    <property type="match status" value="1"/>
</dbReference>
<evidence type="ECO:0000256" key="5">
    <source>
        <dbReference type="PIRSR" id="PIRSR602401-1"/>
    </source>
</evidence>
<protein>
    <recommendedName>
        <fullName evidence="10">Cytochrome P450</fullName>
    </recommendedName>
</protein>
<dbReference type="EMBL" id="JAJJMB010008870">
    <property type="protein sequence ID" value="KAI3920024.1"/>
    <property type="molecule type" value="Genomic_DNA"/>
</dbReference>
<evidence type="ECO:0000256" key="3">
    <source>
        <dbReference type="ARBA" id="ARBA00023002"/>
    </source>
</evidence>